<dbReference type="CDD" id="cd07307">
    <property type="entry name" value="BAR"/>
    <property type="match status" value="1"/>
</dbReference>
<keyword evidence="1" id="KW-0479">Metal-binding</keyword>
<dbReference type="Gene3D" id="1.10.506.10">
    <property type="entry name" value="GTPase Activation - p120gap, domain 1"/>
    <property type="match status" value="1"/>
</dbReference>
<feature type="region of interest" description="Disordered" evidence="3">
    <location>
        <begin position="92"/>
        <end position="118"/>
    </location>
</feature>
<dbReference type="SUPFAM" id="SSF48350">
    <property type="entry name" value="GTPase activation domain, GAP"/>
    <property type="match status" value="1"/>
</dbReference>
<evidence type="ECO:0000313" key="6">
    <source>
        <dbReference type="Proteomes" id="UP000007797"/>
    </source>
</evidence>
<dbReference type="CDD" id="cd04519">
    <property type="entry name" value="RasGAP"/>
    <property type="match status" value="1"/>
</dbReference>
<dbReference type="GO" id="GO:0046872">
    <property type="term" value="F:metal ion binding"/>
    <property type="evidence" value="ECO:0007669"/>
    <property type="project" value="UniProtKB-KW"/>
</dbReference>
<dbReference type="Pfam" id="PF16746">
    <property type="entry name" value="BAR_3"/>
    <property type="match status" value="1"/>
</dbReference>
<feature type="domain" description="BAR" evidence="4">
    <location>
        <begin position="41"/>
        <end position="272"/>
    </location>
</feature>
<name>F4PK80_CACFS</name>
<feature type="compositionally biased region" description="Polar residues" evidence="3">
    <location>
        <begin position="93"/>
        <end position="118"/>
    </location>
</feature>
<dbReference type="Gene3D" id="1.20.1270.60">
    <property type="entry name" value="Arfaptin homology (AH) domain/BAR domain"/>
    <property type="match status" value="1"/>
</dbReference>
<dbReference type="GeneID" id="14876375"/>
<dbReference type="SUPFAM" id="SSF103657">
    <property type="entry name" value="BAR/IMD domain-like"/>
    <property type="match status" value="1"/>
</dbReference>
<dbReference type="InterPro" id="IPR045258">
    <property type="entry name" value="ACAP1/2/3-like"/>
</dbReference>
<dbReference type="InterPro" id="IPR004148">
    <property type="entry name" value="BAR_dom"/>
</dbReference>
<reference evidence="6" key="1">
    <citation type="journal article" date="2011" name="Genome Res.">
        <title>Phylogeny-wide analysis of social amoeba genomes highlights ancient origins for complex intercellular communication.</title>
        <authorList>
            <person name="Heidel A.J."/>
            <person name="Lawal H.M."/>
            <person name="Felder M."/>
            <person name="Schilde C."/>
            <person name="Helps N.R."/>
            <person name="Tunggal B."/>
            <person name="Rivero F."/>
            <person name="John U."/>
            <person name="Schleicher M."/>
            <person name="Eichinger L."/>
            <person name="Platzer M."/>
            <person name="Noegel A.A."/>
            <person name="Schaap P."/>
            <person name="Gloeckner G."/>
        </authorList>
    </citation>
    <scope>NUCLEOTIDE SEQUENCE [LARGE SCALE GENOMIC DNA]</scope>
    <source>
        <strain evidence="6">SH3</strain>
    </source>
</reference>
<dbReference type="Proteomes" id="UP000007797">
    <property type="component" value="Unassembled WGS sequence"/>
</dbReference>
<sequence length="666" mass="75141">MFSSLLRKSGSLANIGGSPDKDGSHSTPYGDVISEVVVEPEEIKQSERNLNDIKQLLSDLIKAQRAWTEKGDKLAKTHVLWAQSFSKDHEKNVQTSSSNSHITSQYAIQQQAEGGGSENNIGFTRAMEQFTVSMTKSSNFDTEFVTSVNEGFIKPIQTLISVIEEKKVYRKKYDKASNEYETLIGKIKTIQTKKVEQSHILKLYTYEREKTKAKLNFDAAKHEYITYLNDTQNRMHTEFIEILIRHYESMSTTAGNSYSEYAGIKSYVDSLRTWCLSEQDYFLKDIVEREQKRAVELSNELDAKFQPFIDLLTTPAFNLWYGFAEVRKNELYPPPPPPGGQPVLPATNPINFIPHLVRVLDMRGQMSELLSHMVRSDLVNQHASSLGNVFINQPIWCEMVEECAVHLAIPYLKYLFDQSITTIVGYPERFRPHTPEGIQSFIGEFQNILTNFATSQQYLPPPFKRASMEIDAVKREKSVQHPPSGCLLFARVFAPFIARPHLRGLFNVVPSDGALESLGFFATMFSHAGTNQTFLASQTDYQQLNEALASARPKIIDFFGNIGDTTEWASSVELIETYYADIPIVQAFAKQHYSNVANTMSTRGERELAQTFLSALGQLEANEDFDKGHSKKASQSVNGVISSPMVISPPLSPVDEAQQQQHSQEE</sequence>
<accession>F4PK80</accession>
<protein>
    <submittedName>
        <fullName evidence="5">RasGTPase-activating protein</fullName>
    </submittedName>
</protein>
<dbReference type="InterPro" id="IPR027267">
    <property type="entry name" value="AH/BAR_dom_sf"/>
</dbReference>
<evidence type="ECO:0000256" key="3">
    <source>
        <dbReference type="SAM" id="MobiDB-lite"/>
    </source>
</evidence>
<dbReference type="OMA" id="PPPIHFI"/>
<dbReference type="AlphaFoldDB" id="F4PK80"/>
<feature type="region of interest" description="Disordered" evidence="3">
    <location>
        <begin position="625"/>
        <end position="666"/>
    </location>
</feature>
<dbReference type="GO" id="GO:0005737">
    <property type="term" value="C:cytoplasm"/>
    <property type="evidence" value="ECO:0007669"/>
    <property type="project" value="InterPro"/>
</dbReference>
<dbReference type="RefSeq" id="XP_004361855.1">
    <property type="nucleotide sequence ID" value="XM_004361798.1"/>
</dbReference>
<organism evidence="5 6">
    <name type="scientific">Cavenderia fasciculata</name>
    <name type="common">Slime mold</name>
    <name type="synonym">Dictyostelium fasciculatum</name>
    <dbReference type="NCBI Taxonomy" id="261658"/>
    <lineage>
        <taxon>Eukaryota</taxon>
        <taxon>Amoebozoa</taxon>
        <taxon>Evosea</taxon>
        <taxon>Eumycetozoa</taxon>
        <taxon>Dictyostelia</taxon>
        <taxon>Acytosteliales</taxon>
        <taxon>Cavenderiaceae</taxon>
        <taxon>Cavenderia</taxon>
    </lineage>
</organism>
<proteinExistence type="predicted"/>
<dbReference type="KEGG" id="dfa:DFA_06142"/>
<dbReference type="EMBL" id="GL883007">
    <property type="protein sequence ID" value="EGG24004.1"/>
    <property type="molecule type" value="Genomic_DNA"/>
</dbReference>
<keyword evidence="6" id="KW-1185">Reference proteome</keyword>
<evidence type="ECO:0000256" key="2">
    <source>
        <dbReference type="ARBA" id="ARBA00022833"/>
    </source>
</evidence>
<dbReference type="GO" id="GO:0005096">
    <property type="term" value="F:GTPase activator activity"/>
    <property type="evidence" value="ECO:0007669"/>
    <property type="project" value="InterPro"/>
</dbReference>
<dbReference type="InterPro" id="IPR008936">
    <property type="entry name" value="Rho_GTPase_activation_prot"/>
</dbReference>
<dbReference type="PANTHER" id="PTHR23180">
    <property type="entry name" value="CENTAURIN/ARF"/>
    <property type="match status" value="1"/>
</dbReference>
<evidence type="ECO:0000259" key="4">
    <source>
        <dbReference type="Pfam" id="PF16746"/>
    </source>
</evidence>
<dbReference type="OrthoDB" id="16609at2759"/>
<dbReference type="PANTHER" id="PTHR23180:SF160">
    <property type="entry name" value="ADP-RIBOSYLATION FACTOR GTPASE-ACTIVATING PROTEIN EFFECTOR PROTEIN 1"/>
    <property type="match status" value="1"/>
</dbReference>
<gene>
    <name evidence="5" type="ORF">DFA_06142</name>
</gene>
<feature type="compositionally biased region" description="Polar residues" evidence="3">
    <location>
        <begin position="657"/>
        <end position="666"/>
    </location>
</feature>
<evidence type="ECO:0000313" key="5">
    <source>
        <dbReference type="EMBL" id="EGG24004.1"/>
    </source>
</evidence>
<keyword evidence="2" id="KW-0862">Zinc</keyword>
<evidence type="ECO:0000256" key="1">
    <source>
        <dbReference type="ARBA" id="ARBA00022723"/>
    </source>
</evidence>